<dbReference type="SUPFAM" id="SSF52172">
    <property type="entry name" value="CheY-like"/>
    <property type="match status" value="1"/>
</dbReference>
<evidence type="ECO:0000313" key="7">
    <source>
        <dbReference type="Proteomes" id="UP000605848"/>
    </source>
</evidence>
<feature type="domain" description="HTH luxR-type" evidence="4">
    <location>
        <begin position="149"/>
        <end position="214"/>
    </location>
</feature>
<dbReference type="Proteomes" id="UP000605848">
    <property type="component" value="Unassembled WGS sequence"/>
</dbReference>
<dbReference type="EMBL" id="JAEQMY010000037">
    <property type="protein sequence ID" value="MBL0406286.1"/>
    <property type="molecule type" value="Genomic_DNA"/>
</dbReference>
<dbReference type="AlphaFoldDB" id="A0A936ZAU6"/>
<comment type="caution">
    <text evidence="6">The sequence shown here is derived from an EMBL/GenBank/DDBJ whole genome shotgun (WGS) entry which is preliminary data.</text>
</comment>
<evidence type="ECO:0000256" key="3">
    <source>
        <dbReference type="PROSITE-ProRule" id="PRU00169"/>
    </source>
</evidence>
<keyword evidence="1 3" id="KW-0597">Phosphoprotein</keyword>
<dbReference type="Gene3D" id="3.40.50.2300">
    <property type="match status" value="1"/>
</dbReference>
<feature type="modified residue" description="4-aspartylphosphate" evidence="3">
    <location>
        <position position="57"/>
    </location>
</feature>
<dbReference type="SMART" id="SM00448">
    <property type="entry name" value="REC"/>
    <property type="match status" value="1"/>
</dbReference>
<gene>
    <name evidence="6" type="ORF">JKG68_20205</name>
</gene>
<protein>
    <submittedName>
        <fullName evidence="6">Response regulator transcription factor</fullName>
    </submittedName>
</protein>
<proteinExistence type="predicted"/>
<evidence type="ECO:0000313" key="6">
    <source>
        <dbReference type="EMBL" id="MBL0406286.1"/>
    </source>
</evidence>
<evidence type="ECO:0000259" key="5">
    <source>
        <dbReference type="PROSITE" id="PS50110"/>
    </source>
</evidence>
<dbReference type="PRINTS" id="PR00038">
    <property type="entry name" value="HTHLUXR"/>
</dbReference>
<dbReference type="InterPro" id="IPR001789">
    <property type="entry name" value="Sig_transdc_resp-reg_receiver"/>
</dbReference>
<feature type="domain" description="Response regulatory" evidence="5">
    <location>
        <begin position="6"/>
        <end position="121"/>
    </location>
</feature>
<dbReference type="InterPro" id="IPR000792">
    <property type="entry name" value="Tscrpt_reg_LuxR_C"/>
</dbReference>
<evidence type="ECO:0000256" key="2">
    <source>
        <dbReference type="ARBA" id="ARBA00023125"/>
    </source>
</evidence>
<dbReference type="PANTHER" id="PTHR43214">
    <property type="entry name" value="TWO-COMPONENT RESPONSE REGULATOR"/>
    <property type="match status" value="1"/>
</dbReference>
<dbReference type="PROSITE" id="PS00622">
    <property type="entry name" value="HTH_LUXR_1"/>
    <property type="match status" value="1"/>
</dbReference>
<dbReference type="InterPro" id="IPR011006">
    <property type="entry name" value="CheY-like_superfamily"/>
</dbReference>
<dbReference type="PROSITE" id="PS50110">
    <property type="entry name" value="RESPONSE_REGULATORY"/>
    <property type="match status" value="1"/>
</dbReference>
<dbReference type="SMART" id="SM00421">
    <property type="entry name" value="HTH_LUXR"/>
    <property type="match status" value="1"/>
</dbReference>
<dbReference type="CDD" id="cd06170">
    <property type="entry name" value="LuxR_C_like"/>
    <property type="match status" value="1"/>
</dbReference>
<dbReference type="GO" id="GO:0003677">
    <property type="term" value="F:DNA binding"/>
    <property type="evidence" value="ECO:0007669"/>
    <property type="project" value="UniProtKB-KW"/>
</dbReference>
<dbReference type="GO" id="GO:0006355">
    <property type="term" value="P:regulation of DNA-templated transcription"/>
    <property type="evidence" value="ECO:0007669"/>
    <property type="project" value="InterPro"/>
</dbReference>
<accession>A0A936ZAU6</accession>
<keyword evidence="7" id="KW-1185">Reference proteome</keyword>
<dbReference type="PANTHER" id="PTHR43214:SF43">
    <property type="entry name" value="TWO-COMPONENT RESPONSE REGULATOR"/>
    <property type="match status" value="1"/>
</dbReference>
<dbReference type="InterPro" id="IPR039420">
    <property type="entry name" value="WalR-like"/>
</dbReference>
<dbReference type="InterPro" id="IPR058245">
    <property type="entry name" value="NreC/VraR/RcsB-like_REC"/>
</dbReference>
<dbReference type="GO" id="GO:0000160">
    <property type="term" value="P:phosphorelay signal transduction system"/>
    <property type="evidence" value="ECO:0007669"/>
    <property type="project" value="InterPro"/>
</dbReference>
<dbReference type="PROSITE" id="PS50043">
    <property type="entry name" value="HTH_LUXR_2"/>
    <property type="match status" value="1"/>
</dbReference>
<dbReference type="InterPro" id="IPR016032">
    <property type="entry name" value="Sig_transdc_resp-reg_C-effctor"/>
</dbReference>
<evidence type="ECO:0000259" key="4">
    <source>
        <dbReference type="PROSITE" id="PS50043"/>
    </source>
</evidence>
<organism evidence="6 7">
    <name type="scientific">Microvirga aerilata</name>
    <dbReference type="NCBI Taxonomy" id="670292"/>
    <lineage>
        <taxon>Bacteria</taxon>
        <taxon>Pseudomonadati</taxon>
        <taxon>Pseudomonadota</taxon>
        <taxon>Alphaproteobacteria</taxon>
        <taxon>Hyphomicrobiales</taxon>
        <taxon>Methylobacteriaceae</taxon>
        <taxon>Microvirga</taxon>
    </lineage>
</organism>
<dbReference type="Pfam" id="PF00196">
    <property type="entry name" value="GerE"/>
    <property type="match status" value="1"/>
</dbReference>
<dbReference type="SUPFAM" id="SSF46894">
    <property type="entry name" value="C-terminal effector domain of the bipartite response regulators"/>
    <property type="match status" value="1"/>
</dbReference>
<dbReference type="CDD" id="cd17535">
    <property type="entry name" value="REC_NarL-like"/>
    <property type="match status" value="1"/>
</dbReference>
<keyword evidence="2" id="KW-0238">DNA-binding</keyword>
<name>A0A936ZAU6_9HYPH</name>
<reference evidence="6" key="1">
    <citation type="submission" date="2021-01" db="EMBL/GenBank/DDBJ databases">
        <title>Microvirga sp.</title>
        <authorList>
            <person name="Kim M.K."/>
        </authorList>
    </citation>
    <scope>NUCLEOTIDE SEQUENCE</scope>
    <source>
        <strain evidence="6">5420S-16</strain>
    </source>
</reference>
<sequence length="222" mass="23904">METKIRVAVIDEYPLFRDGVKCGLERHADIDVVAQGASAQDAIRIAREYEPHVIVIDLSILGSTLTGAEDTLLQYPVTSLLALATAAGEEQVPSALRRGVRGFLMKGSSAQELVQTVRALTRGEYYVAPAVAAKLLMRDDSGAAKVVPDPSPLSELTVREEEILSILVKGCSNKEIGSRLALSEKTIKHHVTSILQKLQVRNRVEAALLAAGKMPAGIALRQ</sequence>
<evidence type="ECO:0000256" key="1">
    <source>
        <dbReference type="ARBA" id="ARBA00022553"/>
    </source>
</evidence>
<dbReference type="Pfam" id="PF00072">
    <property type="entry name" value="Response_reg"/>
    <property type="match status" value="1"/>
</dbReference>
<dbReference type="RefSeq" id="WP_202063116.1">
    <property type="nucleotide sequence ID" value="NZ_JAEQMY010000037.1"/>
</dbReference>